<dbReference type="InterPro" id="IPR001647">
    <property type="entry name" value="HTH_TetR"/>
</dbReference>
<dbReference type="InterPro" id="IPR050109">
    <property type="entry name" value="HTH-type_TetR-like_transc_reg"/>
</dbReference>
<protein>
    <submittedName>
        <fullName evidence="6">TetR family transcriptional regulator</fullName>
    </submittedName>
</protein>
<dbReference type="GO" id="GO:0003700">
    <property type="term" value="F:DNA-binding transcription factor activity"/>
    <property type="evidence" value="ECO:0007669"/>
    <property type="project" value="TreeGrafter"/>
</dbReference>
<dbReference type="Proteomes" id="UP000247591">
    <property type="component" value="Unassembled WGS sequence"/>
</dbReference>
<keyword evidence="2 4" id="KW-0238">DNA-binding</keyword>
<feature type="domain" description="HTH tetR-type" evidence="5">
    <location>
        <begin position="1"/>
        <end position="58"/>
    </location>
</feature>
<accession>A0A318RE18</accession>
<dbReference type="GO" id="GO:0000976">
    <property type="term" value="F:transcription cis-regulatory region binding"/>
    <property type="evidence" value="ECO:0007669"/>
    <property type="project" value="TreeGrafter"/>
</dbReference>
<dbReference type="PROSITE" id="PS01081">
    <property type="entry name" value="HTH_TETR_1"/>
    <property type="match status" value="1"/>
</dbReference>
<dbReference type="Pfam" id="PF00440">
    <property type="entry name" value="TetR_N"/>
    <property type="match status" value="1"/>
</dbReference>
<dbReference type="PANTHER" id="PTHR30055">
    <property type="entry name" value="HTH-TYPE TRANSCRIPTIONAL REGULATOR RUTR"/>
    <property type="match status" value="1"/>
</dbReference>
<comment type="caution">
    <text evidence="6">The sequence shown here is derived from an EMBL/GenBank/DDBJ whole genome shotgun (WGS) entry which is preliminary data.</text>
</comment>
<dbReference type="PANTHER" id="PTHR30055:SF234">
    <property type="entry name" value="HTH-TYPE TRANSCRIPTIONAL REGULATOR BETI"/>
    <property type="match status" value="1"/>
</dbReference>
<evidence type="ECO:0000259" key="5">
    <source>
        <dbReference type="PROSITE" id="PS50977"/>
    </source>
</evidence>
<evidence type="ECO:0000256" key="4">
    <source>
        <dbReference type="PROSITE-ProRule" id="PRU00335"/>
    </source>
</evidence>
<dbReference type="Gene3D" id="1.10.357.10">
    <property type="entry name" value="Tetracycline Repressor, domain 2"/>
    <property type="match status" value="1"/>
</dbReference>
<dbReference type="PROSITE" id="PS50977">
    <property type="entry name" value="HTH_TETR_2"/>
    <property type="match status" value="1"/>
</dbReference>
<dbReference type="PRINTS" id="PR00455">
    <property type="entry name" value="HTHTETR"/>
</dbReference>
<sequence length="175" mass="18891">MNKLTEAAVEVLRDVGYDALTVRSVAKRAGVAPATAYTYFSSKGHVVAELFWRRLAEEIVEPDPTLPRAERVAVVLRSVSLAVEDDNQLARAVTASLLGSDPDVEHLRVRIGVLIRQRLSSALVADTGAPADESLLEALEMLYSGALVRAGMGYETYSAIADRLVAAANLLLENR</sequence>
<gene>
    <name evidence="6" type="ORF">DFR67_12422</name>
</gene>
<name>A0A318RE18_WILLI</name>
<evidence type="ECO:0000256" key="1">
    <source>
        <dbReference type="ARBA" id="ARBA00023015"/>
    </source>
</evidence>
<reference evidence="6 7" key="1">
    <citation type="submission" date="2018-06" db="EMBL/GenBank/DDBJ databases">
        <title>Genomic Encyclopedia of Type Strains, Phase IV (KMG-IV): sequencing the most valuable type-strain genomes for metagenomic binning, comparative biology and taxonomic classification.</title>
        <authorList>
            <person name="Goeker M."/>
        </authorList>
    </citation>
    <scope>NUCLEOTIDE SEQUENCE [LARGE SCALE GENOMIC DNA]</scope>
    <source>
        <strain evidence="6 7">DSM 45521</strain>
    </source>
</reference>
<dbReference type="InterPro" id="IPR023772">
    <property type="entry name" value="DNA-bd_HTH_TetR-type_CS"/>
</dbReference>
<dbReference type="InterPro" id="IPR009057">
    <property type="entry name" value="Homeodomain-like_sf"/>
</dbReference>
<organism evidence="6 7">
    <name type="scientific">Williamsia limnetica</name>
    <dbReference type="NCBI Taxonomy" id="882452"/>
    <lineage>
        <taxon>Bacteria</taxon>
        <taxon>Bacillati</taxon>
        <taxon>Actinomycetota</taxon>
        <taxon>Actinomycetes</taxon>
        <taxon>Mycobacteriales</taxon>
        <taxon>Nocardiaceae</taxon>
        <taxon>Williamsia</taxon>
    </lineage>
</organism>
<evidence type="ECO:0000313" key="7">
    <source>
        <dbReference type="Proteomes" id="UP000247591"/>
    </source>
</evidence>
<dbReference type="SUPFAM" id="SSF46689">
    <property type="entry name" value="Homeodomain-like"/>
    <property type="match status" value="1"/>
</dbReference>
<evidence type="ECO:0000313" key="6">
    <source>
        <dbReference type="EMBL" id="PYE12182.1"/>
    </source>
</evidence>
<feature type="DNA-binding region" description="H-T-H motif" evidence="4">
    <location>
        <begin position="21"/>
        <end position="40"/>
    </location>
</feature>
<evidence type="ECO:0000256" key="3">
    <source>
        <dbReference type="ARBA" id="ARBA00023163"/>
    </source>
</evidence>
<dbReference type="EMBL" id="QJSP01000024">
    <property type="protein sequence ID" value="PYE12182.1"/>
    <property type="molecule type" value="Genomic_DNA"/>
</dbReference>
<proteinExistence type="predicted"/>
<evidence type="ECO:0000256" key="2">
    <source>
        <dbReference type="ARBA" id="ARBA00023125"/>
    </source>
</evidence>
<dbReference type="AlphaFoldDB" id="A0A318RE18"/>
<keyword evidence="3" id="KW-0804">Transcription</keyword>
<keyword evidence="7" id="KW-1185">Reference proteome</keyword>
<keyword evidence="1" id="KW-0805">Transcription regulation</keyword>